<dbReference type="GO" id="GO:0016874">
    <property type="term" value="F:ligase activity"/>
    <property type="evidence" value="ECO:0007669"/>
    <property type="project" value="UniProtKB-KW"/>
</dbReference>
<keyword evidence="3" id="KW-1185">Reference proteome</keyword>
<evidence type="ECO:0000313" key="2">
    <source>
        <dbReference type="EMBL" id="MBP1858003.1"/>
    </source>
</evidence>
<dbReference type="InterPro" id="IPR004175">
    <property type="entry name" value="RNA_CPDase"/>
</dbReference>
<dbReference type="EMBL" id="JAGGJV010000002">
    <property type="protein sequence ID" value="MBP1858003.1"/>
    <property type="molecule type" value="Genomic_DNA"/>
</dbReference>
<name>A0ABS4EJ87_9HYPH</name>
<dbReference type="InterPro" id="IPR009097">
    <property type="entry name" value="Cyclic_Pdiesterase"/>
</dbReference>
<gene>
    <name evidence="2" type="ORF">J2Z75_001499</name>
</gene>
<dbReference type="SUPFAM" id="SSF55144">
    <property type="entry name" value="LigT-like"/>
    <property type="match status" value="1"/>
</dbReference>
<dbReference type="EC" id="6.5.1.-" evidence="2"/>
<dbReference type="Pfam" id="PF13563">
    <property type="entry name" value="2_5_RNA_ligase2"/>
    <property type="match status" value="1"/>
</dbReference>
<keyword evidence="2" id="KW-0436">Ligase</keyword>
<accession>A0ABS4EJ87</accession>
<protein>
    <submittedName>
        <fullName evidence="2">2'-5' RNA ligase</fullName>
        <ecNumber evidence="2">6.5.1.-</ecNumber>
    </submittedName>
</protein>
<dbReference type="Gene3D" id="3.90.1140.10">
    <property type="entry name" value="Cyclic phosphodiesterase"/>
    <property type="match status" value="1"/>
</dbReference>
<comment type="caution">
    <text evidence="2">The sequence shown here is derived from an EMBL/GenBank/DDBJ whole genome shotgun (WGS) entry which is preliminary data.</text>
</comment>
<evidence type="ECO:0000256" key="1">
    <source>
        <dbReference type="ARBA" id="ARBA00022801"/>
    </source>
</evidence>
<dbReference type="Proteomes" id="UP000823786">
    <property type="component" value="Unassembled WGS sequence"/>
</dbReference>
<keyword evidence="1" id="KW-0378">Hydrolase</keyword>
<dbReference type="PANTHER" id="PTHR35561">
    <property type="entry name" value="RNA 2',3'-CYCLIC PHOSPHODIESTERASE"/>
    <property type="match status" value="1"/>
</dbReference>
<organism evidence="2 3">
    <name type="scientific">Rhizobium herbae</name>
    <dbReference type="NCBI Taxonomy" id="508661"/>
    <lineage>
        <taxon>Bacteria</taxon>
        <taxon>Pseudomonadati</taxon>
        <taxon>Pseudomonadota</taxon>
        <taxon>Alphaproteobacteria</taxon>
        <taxon>Hyphomicrobiales</taxon>
        <taxon>Rhizobiaceae</taxon>
        <taxon>Rhizobium/Agrobacterium group</taxon>
        <taxon>Rhizobium</taxon>
    </lineage>
</organism>
<sequence>MRRNQQSFAFGDAGGLRSRKFDETIKSNLFLAVVPERETALQAVEIGRRVSAEHGLSRNVRPPQLMHVSLNAIGAYPHLPEDVVFTACAAMSNVRAMPFEVTFDRVMSFATGYAQPLVLSSGVRSEEMMDLHVQLAKEMWSAGLIFSYNPRFKPHMTLLYDEASVPERELAEPVRWMVREFVLIHSLVGRSEYEYLGRWPLLG</sequence>
<proteinExistence type="predicted"/>
<reference evidence="2 3" key="1">
    <citation type="submission" date="2021-03" db="EMBL/GenBank/DDBJ databases">
        <title>Genomic Encyclopedia of Type Strains, Phase IV (KMG-IV): sequencing the most valuable type-strain genomes for metagenomic binning, comparative biology and taxonomic classification.</title>
        <authorList>
            <person name="Goeker M."/>
        </authorList>
    </citation>
    <scope>NUCLEOTIDE SEQUENCE [LARGE SCALE GENOMIC DNA]</scope>
    <source>
        <strain evidence="2 3">DSM 26427</strain>
    </source>
</reference>
<dbReference type="RefSeq" id="WP_209849894.1">
    <property type="nucleotide sequence ID" value="NZ_JAGGJV010000002.1"/>
</dbReference>
<dbReference type="PANTHER" id="PTHR35561:SF1">
    <property type="entry name" value="RNA 2',3'-CYCLIC PHOSPHODIESTERASE"/>
    <property type="match status" value="1"/>
</dbReference>
<evidence type="ECO:0000313" key="3">
    <source>
        <dbReference type="Proteomes" id="UP000823786"/>
    </source>
</evidence>